<dbReference type="InterPro" id="IPR011641">
    <property type="entry name" value="Tyr-kin_ephrin_A/B_rcpt-like"/>
</dbReference>
<dbReference type="SMART" id="SM00261">
    <property type="entry name" value="FU"/>
    <property type="match status" value="4"/>
</dbReference>
<dbReference type="FunFam" id="2.10.50.10:FF:000018">
    <property type="entry name" value="Sushi, von Willebrand factor type A, EGF and pentraxin domain-containing 1"/>
    <property type="match status" value="1"/>
</dbReference>
<dbReference type="Gene3D" id="2.10.50.10">
    <property type="entry name" value="Tumor Necrosis Factor Receptor, subunit A, domain 2"/>
    <property type="match status" value="5"/>
</dbReference>
<dbReference type="InterPro" id="IPR009030">
    <property type="entry name" value="Growth_fac_rcpt_cys_sf"/>
</dbReference>
<feature type="non-terminal residue" evidence="2">
    <location>
        <position position="1"/>
    </location>
</feature>
<protein>
    <recommendedName>
        <fullName evidence="1">Tyrosine-protein kinase ephrin type A/B receptor-like domain-containing protein</fullName>
    </recommendedName>
</protein>
<dbReference type="EMBL" id="JBJQND010000005">
    <property type="protein sequence ID" value="KAL3877475.1"/>
    <property type="molecule type" value="Genomic_DNA"/>
</dbReference>
<evidence type="ECO:0000313" key="3">
    <source>
        <dbReference type="Proteomes" id="UP001634394"/>
    </source>
</evidence>
<proteinExistence type="predicted"/>
<dbReference type="AlphaFoldDB" id="A0ABD3WU16"/>
<gene>
    <name evidence="2" type="ORF">ACJMK2_035176</name>
</gene>
<dbReference type="InterPro" id="IPR052071">
    <property type="entry name" value="SCUB_EGF-like_domain"/>
</dbReference>
<dbReference type="SMART" id="SM01411">
    <property type="entry name" value="Ephrin_rec_like"/>
    <property type="match status" value="5"/>
</dbReference>
<feature type="domain" description="Tyrosine-protein kinase ephrin type A/B receptor-like" evidence="1">
    <location>
        <begin position="166"/>
        <end position="210"/>
    </location>
</feature>
<evidence type="ECO:0000259" key="1">
    <source>
        <dbReference type="Pfam" id="PF07699"/>
    </source>
</evidence>
<organism evidence="2 3">
    <name type="scientific">Sinanodonta woodiana</name>
    <name type="common">Chinese pond mussel</name>
    <name type="synonym">Anodonta woodiana</name>
    <dbReference type="NCBI Taxonomy" id="1069815"/>
    <lineage>
        <taxon>Eukaryota</taxon>
        <taxon>Metazoa</taxon>
        <taxon>Spiralia</taxon>
        <taxon>Lophotrochozoa</taxon>
        <taxon>Mollusca</taxon>
        <taxon>Bivalvia</taxon>
        <taxon>Autobranchia</taxon>
        <taxon>Heteroconchia</taxon>
        <taxon>Palaeoheterodonta</taxon>
        <taxon>Unionida</taxon>
        <taxon>Unionoidea</taxon>
        <taxon>Unionidae</taxon>
        <taxon>Unioninae</taxon>
        <taxon>Sinanodonta</taxon>
    </lineage>
</organism>
<reference evidence="2 3" key="1">
    <citation type="submission" date="2024-11" db="EMBL/GenBank/DDBJ databases">
        <title>Chromosome-level genome assembly of the freshwater bivalve Anodonta woodiana.</title>
        <authorList>
            <person name="Chen X."/>
        </authorList>
    </citation>
    <scope>NUCLEOTIDE SEQUENCE [LARGE SCALE GENOMIC DNA]</scope>
    <source>
        <strain evidence="2">MN2024</strain>
        <tissue evidence="2">Gills</tissue>
    </source>
</reference>
<dbReference type="SUPFAM" id="SSF57184">
    <property type="entry name" value="Growth factor receptor domain"/>
    <property type="match status" value="3"/>
</dbReference>
<feature type="domain" description="Tyrosine-protein kinase ephrin type A/B receptor-like" evidence="1">
    <location>
        <begin position="60"/>
        <end position="104"/>
    </location>
</feature>
<dbReference type="PANTHER" id="PTHR24046">
    <property type="entry name" value="SIGNAL PEPTIDE, CUB AND EGF-LIKE DOMAIN-CONTAINING"/>
    <property type="match status" value="1"/>
</dbReference>
<feature type="domain" description="Tyrosine-protein kinase ephrin type A/B receptor-like" evidence="1">
    <location>
        <begin position="7"/>
        <end position="51"/>
    </location>
</feature>
<comment type="caution">
    <text evidence="2">The sequence shown here is derived from an EMBL/GenBank/DDBJ whole genome shotgun (WGS) entry which is preliminary data.</text>
</comment>
<dbReference type="InterPro" id="IPR006212">
    <property type="entry name" value="Furin_repeat"/>
</dbReference>
<dbReference type="Proteomes" id="UP001634394">
    <property type="component" value="Unassembled WGS sequence"/>
</dbReference>
<name>A0ABD3WU16_SINWO</name>
<feature type="domain" description="Tyrosine-protein kinase ephrin type A/B receptor-like" evidence="1">
    <location>
        <begin position="113"/>
        <end position="157"/>
    </location>
</feature>
<dbReference type="Pfam" id="PF07699">
    <property type="entry name" value="Ephrin_rec_like"/>
    <property type="match status" value="5"/>
</dbReference>
<feature type="domain" description="Tyrosine-protein kinase ephrin type A/B receptor-like" evidence="1">
    <location>
        <begin position="219"/>
        <end position="263"/>
    </location>
</feature>
<evidence type="ECO:0000313" key="2">
    <source>
        <dbReference type="EMBL" id="KAL3877475.1"/>
    </source>
</evidence>
<keyword evidence="3" id="KW-1185">Reference proteome</keyword>
<dbReference type="PANTHER" id="PTHR24046:SF5">
    <property type="entry name" value="EGF-LIKE DOMAIN-CONTAINING PROTEIN"/>
    <property type="match status" value="1"/>
</dbReference>
<sequence>LCSAGYFLHTLGFCQPCAIGTYQPSSGQTSCISCQSGTITLQTASTSSIQCVAICSSGFYRTTGGSCQACPIGTYQSSAEQTSCISCPSGTSTNQIGSTSIAQCVAICSAGFYLTTQGNCQICPVGTYQPSSGQTSCISCQSGTITLQTGSTSSSQCVAICSSGFFRNTNGNCQACPVGTYQTSTEQTSCISCPSGTTTNQVGSTSQTQCVGLCSAGYFLHTLGFCQPCAIGTYQPSSGQTSCISCQSGTITLQTASTSSIQCVGKIFVP</sequence>
<accession>A0ABD3WU16</accession>